<keyword evidence="2" id="KW-0482">Metalloprotease</keyword>
<dbReference type="Pfam" id="PF10086">
    <property type="entry name" value="YhfC"/>
    <property type="match status" value="1"/>
</dbReference>
<accession>A0AA40T0T7</accession>
<feature type="transmembrane region" description="Helical" evidence="1">
    <location>
        <begin position="12"/>
        <end position="34"/>
    </location>
</feature>
<feature type="transmembrane region" description="Helical" evidence="1">
    <location>
        <begin position="169"/>
        <end position="188"/>
    </location>
</feature>
<comment type="caution">
    <text evidence="2">The sequence shown here is derived from an EMBL/GenBank/DDBJ whole genome shotgun (WGS) entry which is preliminary data.</text>
</comment>
<evidence type="ECO:0000313" key="3">
    <source>
        <dbReference type="Proteomes" id="UP001165986"/>
    </source>
</evidence>
<organism evidence="2 3">
    <name type="scientific">Komarekiella delphini-convector SJRDD-AB1</name>
    <dbReference type="NCBI Taxonomy" id="2593771"/>
    <lineage>
        <taxon>Bacteria</taxon>
        <taxon>Bacillati</taxon>
        <taxon>Cyanobacteriota</taxon>
        <taxon>Cyanophyceae</taxon>
        <taxon>Nostocales</taxon>
        <taxon>Nostocaceae</taxon>
        <taxon>Komarekiella</taxon>
        <taxon>Komarekiella delphini-convector</taxon>
    </lineage>
</organism>
<dbReference type="GO" id="GO:0008237">
    <property type="term" value="F:metallopeptidase activity"/>
    <property type="evidence" value="ECO:0007669"/>
    <property type="project" value="UniProtKB-KW"/>
</dbReference>
<keyword evidence="1" id="KW-1133">Transmembrane helix</keyword>
<keyword evidence="2" id="KW-0645">Protease</keyword>
<proteinExistence type="predicted"/>
<feature type="transmembrane region" description="Helical" evidence="1">
    <location>
        <begin position="40"/>
        <end position="58"/>
    </location>
</feature>
<keyword evidence="1" id="KW-0472">Membrane</keyword>
<gene>
    <name evidence="2" type="ORF">FNW02_24445</name>
</gene>
<dbReference type="InterPro" id="IPR011397">
    <property type="entry name" value="YhfC"/>
</dbReference>
<dbReference type="Proteomes" id="UP001165986">
    <property type="component" value="Unassembled WGS sequence"/>
</dbReference>
<keyword evidence="2" id="KW-0378">Hydrolase</keyword>
<evidence type="ECO:0000313" key="2">
    <source>
        <dbReference type="EMBL" id="MBD6618889.1"/>
    </source>
</evidence>
<sequence>MSTPTATSLPSFRQFILATPFYFLIPVGFGLLPLVWDKQLLWELVGLGIAAWVFALILRGPVALIANKKASSTEVAQRWVVLSSGPIEELIRLCTLTLVSKDFISAYSIGLGWGGIEVAYAVLSGYLITTLIHKNDEEAIQLREYLQELGMLTESAPFLGIIERFSATAFHIGFTLLLAKWSFFIFPGSIIHSSFNLGTFMMLRYNPIGVQIIIAVMGIAFFLLGLSVFIQL</sequence>
<protein>
    <submittedName>
        <fullName evidence="2">YhfC family intramembrane metalloprotease</fullName>
    </submittedName>
</protein>
<evidence type="ECO:0000256" key="1">
    <source>
        <dbReference type="SAM" id="Phobius"/>
    </source>
</evidence>
<dbReference type="EMBL" id="VJXY01000032">
    <property type="protein sequence ID" value="MBD6618889.1"/>
    <property type="molecule type" value="Genomic_DNA"/>
</dbReference>
<dbReference type="AlphaFoldDB" id="A0AA40T0T7"/>
<keyword evidence="3" id="KW-1185">Reference proteome</keyword>
<keyword evidence="1" id="KW-0812">Transmembrane</keyword>
<name>A0AA40T0T7_9NOST</name>
<reference evidence="2" key="1">
    <citation type="submission" date="2019-07" db="EMBL/GenBank/DDBJ databases">
        <title>Toxilogical consequences of a new and cryptic species of cyanobacteria (Komarekiella delphini-convector) recovered from the epidermis of a bottlenose dolphin and 1500 ft. in the air.</title>
        <authorList>
            <person name="Brown A.O."/>
            <person name="Dvorak P."/>
            <person name="Villanueva C.D."/>
            <person name="Foss A.J."/>
            <person name="Garvey A.D."/>
            <person name="Gibson Q.A."/>
            <person name="Johansen J.R."/>
            <person name="Casamatta D.A."/>
        </authorList>
    </citation>
    <scope>NUCLEOTIDE SEQUENCE</scope>
    <source>
        <strain evidence="2">SJRDD-AB1</strain>
    </source>
</reference>
<feature type="transmembrane region" description="Helical" evidence="1">
    <location>
        <begin position="208"/>
        <end position="230"/>
    </location>
</feature>
<dbReference type="RefSeq" id="WP_191760088.1">
    <property type="nucleotide sequence ID" value="NZ_VJXY01000032.1"/>
</dbReference>